<keyword evidence="3" id="KW-1185">Reference proteome</keyword>
<organism evidence="2 3">
    <name type="scientific">Necator americanus</name>
    <name type="common">Human hookworm</name>
    <dbReference type="NCBI Taxonomy" id="51031"/>
    <lineage>
        <taxon>Eukaryota</taxon>
        <taxon>Metazoa</taxon>
        <taxon>Ecdysozoa</taxon>
        <taxon>Nematoda</taxon>
        <taxon>Chromadorea</taxon>
        <taxon>Rhabditida</taxon>
        <taxon>Rhabditina</taxon>
        <taxon>Rhabditomorpha</taxon>
        <taxon>Strongyloidea</taxon>
        <taxon>Ancylostomatidae</taxon>
        <taxon>Bunostominae</taxon>
        <taxon>Necator</taxon>
    </lineage>
</organism>
<dbReference type="Proteomes" id="UP001303046">
    <property type="component" value="Unassembled WGS sequence"/>
</dbReference>
<gene>
    <name evidence="2" type="primary">Necator_chrX.g23179</name>
    <name evidence="2" type="ORF">RB195_023016</name>
</gene>
<proteinExistence type="predicted"/>
<protein>
    <submittedName>
        <fullName evidence="2">Uncharacterized protein</fullName>
    </submittedName>
</protein>
<evidence type="ECO:0000313" key="2">
    <source>
        <dbReference type="EMBL" id="KAK6762143.1"/>
    </source>
</evidence>
<sequence length="447" mass="50675">MSISSTCHERVAKRICGRNGTVFFFNAFHHGKPISGDIIGNDMDLLRVSHISAVLQYPLHKVTSQNSFLEIRLPPWWIVVLLIGSGILILCFGWCILFMCLNVCGFRSIGYEESKVVYQRDDSTQCDFPPLDSKEYACLDWYKKKFLDKDNSWKRAAVPETTSPLRTAPGFMAALSDAKIAFHHGETGWHRYFANYGISTIYSVELSHFAKGYNLKGQLPEESIESLATTVCFIMLNCRTLSSDLQQTALSRLLRYLRAVYCSKHAPEDRVGLKLWIVTADAPKETAEDNNKNASYDELDEFLNNADGVAVGEATPKIGGTSLNRQAPSAPELEHVHRSTYAVNEEPPTKSEFLVSCSIQTKGKFRKLFDEKAARLPLEYEIIAAGDPNGHVEKWRTAIDDMMVSAMRREPRWRVHYGVQTPTKFRHGKHKIFKATVPPRHILQRQR</sequence>
<keyword evidence="1" id="KW-1133">Transmembrane helix</keyword>
<dbReference type="EMBL" id="JAVFWL010000006">
    <property type="protein sequence ID" value="KAK6762143.1"/>
    <property type="molecule type" value="Genomic_DNA"/>
</dbReference>
<accession>A0ABR1EHQ9</accession>
<evidence type="ECO:0000313" key="3">
    <source>
        <dbReference type="Proteomes" id="UP001303046"/>
    </source>
</evidence>
<feature type="transmembrane region" description="Helical" evidence="1">
    <location>
        <begin position="76"/>
        <end position="101"/>
    </location>
</feature>
<reference evidence="2 3" key="1">
    <citation type="submission" date="2023-08" db="EMBL/GenBank/DDBJ databases">
        <title>A Necator americanus chromosomal reference genome.</title>
        <authorList>
            <person name="Ilik V."/>
            <person name="Petrzelkova K.J."/>
            <person name="Pardy F."/>
            <person name="Fuh T."/>
            <person name="Niatou-Singa F.S."/>
            <person name="Gouil Q."/>
            <person name="Baker L."/>
            <person name="Ritchie M.E."/>
            <person name="Jex A.R."/>
            <person name="Gazzola D."/>
            <person name="Li H."/>
            <person name="Toshio Fujiwara R."/>
            <person name="Zhan B."/>
            <person name="Aroian R.V."/>
            <person name="Pafco B."/>
            <person name="Schwarz E.M."/>
        </authorList>
    </citation>
    <scope>NUCLEOTIDE SEQUENCE [LARGE SCALE GENOMIC DNA]</scope>
    <source>
        <strain evidence="2 3">Aroian</strain>
        <tissue evidence="2">Whole animal</tissue>
    </source>
</reference>
<name>A0ABR1EHQ9_NECAM</name>
<comment type="caution">
    <text evidence="2">The sequence shown here is derived from an EMBL/GenBank/DDBJ whole genome shotgun (WGS) entry which is preliminary data.</text>
</comment>
<keyword evidence="1" id="KW-0812">Transmembrane</keyword>
<evidence type="ECO:0000256" key="1">
    <source>
        <dbReference type="SAM" id="Phobius"/>
    </source>
</evidence>
<keyword evidence="1" id="KW-0472">Membrane</keyword>